<accession>A0A8J2SWH9</accession>
<dbReference type="AlphaFoldDB" id="A0A8J2SWH9"/>
<dbReference type="EMBL" id="CAKKNE010000005">
    <property type="protein sequence ID" value="CAH0377836.1"/>
    <property type="molecule type" value="Genomic_DNA"/>
</dbReference>
<sequence>MRPPALLLIACANSLNFSPRRVHLRKLLRRKNRQPKRPTMLRNQDRPELLLFVTANAARWTDGSARPGVERLVAEAADAGTPSLWICEDDPKPVGDLKPTPWPNAPSLPCPQALQDARASIEIEPDGFGGGMGGAGGTRGRKMPEREPLPARCVVIAPSRAAAIAGRSAGMRVVGLCSEAEVTLDGAADVLFDELDDDWDAVTFDDLYTPGSYWVNPPSPRTVDGRHADPWTGEVVEYDMSGAVVSSAEAEDESVDDGELSAAERAILADIEGL</sequence>
<evidence type="ECO:0000313" key="3">
    <source>
        <dbReference type="Proteomes" id="UP000789595"/>
    </source>
</evidence>
<protein>
    <submittedName>
        <fullName evidence="2">Uncharacterized protein</fullName>
    </submittedName>
</protein>
<name>A0A8J2SWH9_9STRA</name>
<feature type="compositionally biased region" description="Gly residues" evidence="1">
    <location>
        <begin position="127"/>
        <end position="138"/>
    </location>
</feature>
<dbReference type="InterPro" id="IPR023214">
    <property type="entry name" value="HAD_sf"/>
</dbReference>
<reference evidence="2" key="1">
    <citation type="submission" date="2021-11" db="EMBL/GenBank/DDBJ databases">
        <authorList>
            <consortium name="Genoscope - CEA"/>
            <person name="William W."/>
        </authorList>
    </citation>
    <scope>NUCLEOTIDE SEQUENCE</scope>
</reference>
<gene>
    <name evidence="2" type="ORF">PECAL_5P23560</name>
</gene>
<evidence type="ECO:0000256" key="1">
    <source>
        <dbReference type="SAM" id="MobiDB-lite"/>
    </source>
</evidence>
<evidence type="ECO:0000313" key="2">
    <source>
        <dbReference type="EMBL" id="CAH0377836.1"/>
    </source>
</evidence>
<organism evidence="2 3">
    <name type="scientific">Pelagomonas calceolata</name>
    <dbReference type="NCBI Taxonomy" id="35677"/>
    <lineage>
        <taxon>Eukaryota</taxon>
        <taxon>Sar</taxon>
        <taxon>Stramenopiles</taxon>
        <taxon>Ochrophyta</taxon>
        <taxon>Pelagophyceae</taxon>
        <taxon>Pelagomonadales</taxon>
        <taxon>Pelagomonadaceae</taxon>
        <taxon>Pelagomonas</taxon>
    </lineage>
</organism>
<keyword evidence="3" id="KW-1185">Reference proteome</keyword>
<feature type="region of interest" description="Disordered" evidence="1">
    <location>
        <begin position="125"/>
        <end position="145"/>
    </location>
</feature>
<proteinExistence type="predicted"/>
<dbReference type="Gene3D" id="3.40.50.1000">
    <property type="entry name" value="HAD superfamily/HAD-like"/>
    <property type="match status" value="1"/>
</dbReference>
<comment type="caution">
    <text evidence="2">The sequence shown here is derived from an EMBL/GenBank/DDBJ whole genome shotgun (WGS) entry which is preliminary data.</text>
</comment>
<dbReference type="Proteomes" id="UP000789595">
    <property type="component" value="Unassembled WGS sequence"/>
</dbReference>
<dbReference type="OrthoDB" id="204909at2759"/>